<dbReference type="AlphaFoldDB" id="A0AAU9IE23"/>
<accession>A0AAU9IE23</accession>
<dbReference type="InterPro" id="IPR011047">
    <property type="entry name" value="Quinoprotein_ADH-like_sf"/>
</dbReference>
<dbReference type="SUPFAM" id="SSF50998">
    <property type="entry name" value="Quinoprotein alcohol dehydrogenase-like"/>
    <property type="match status" value="1"/>
</dbReference>
<name>A0AAU9IE23_9CILI</name>
<dbReference type="EMBL" id="CAJZBQ010000004">
    <property type="protein sequence ID" value="CAG9311712.1"/>
    <property type="molecule type" value="Genomic_DNA"/>
</dbReference>
<sequence>MEFTSEETKSYATRSLQHKLLLKAQLNLQGINTWSMNIIAASEKLMKVYIACGATINIINLTYNYKNGATSSFRINSREASIQPTIITSLKILKFNEEEVLCILTMDAQAILYFIENPDRTPLYYSNFDPAYEDNSTWSCTSSGHMLLLGSNSHTINAMDLETGDSKRLKIHDHNIPCIDFSPSGKYFACASIDSTVSISMLNKKLKWCRPCGEWGWGVKWVPKNSIANFNALPRNNVQSLRGRYQSQLYPTSYINHINNITGHFNMFNADEYFQELRRRLFGEPVDLLTDSEEESEEMEVECWEESQNEGEEHHEEIDDCFLLYTTGDTVHLIDPSINPKQNDSNMHVAAVYIPDLDIHNGNTRLSLLEYIPEFSLCIIANQRGRELMFLKLAKDTKSQNPESNSQPYVSFIPEASIMLDQPILGMAVVSDIKSENSQARIYCITDRSLLYTIQINLKNDSGLEKIII</sequence>
<gene>
    <name evidence="1" type="ORF">BSTOLATCC_MIC3997</name>
</gene>
<organism evidence="1 2">
    <name type="scientific">Blepharisma stoltei</name>
    <dbReference type="NCBI Taxonomy" id="1481888"/>
    <lineage>
        <taxon>Eukaryota</taxon>
        <taxon>Sar</taxon>
        <taxon>Alveolata</taxon>
        <taxon>Ciliophora</taxon>
        <taxon>Postciliodesmatophora</taxon>
        <taxon>Heterotrichea</taxon>
        <taxon>Heterotrichida</taxon>
        <taxon>Blepharismidae</taxon>
        <taxon>Blepharisma</taxon>
    </lineage>
</organism>
<evidence type="ECO:0000313" key="2">
    <source>
        <dbReference type="Proteomes" id="UP001162131"/>
    </source>
</evidence>
<reference evidence="1" key="1">
    <citation type="submission" date="2021-09" db="EMBL/GenBank/DDBJ databases">
        <authorList>
            <consortium name="AG Swart"/>
            <person name="Singh M."/>
            <person name="Singh A."/>
            <person name="Seah K."/>
            <person name="Emmerich C."/>
        </authorList>
    </citation>
    <scope>NUCLEOTIDE SEQUENCE</scope>
    <source>
        <strain evidence="1">ATCC30299</strain>
    </source>
</reference>
<comment type="caution">
    <text evidence="1">The sequence shown here is derived from an EMBL/GenBank/DDBJ whole genome shotgun (WGS) entry which is preliminary data.</text>
</comment>
<dbReference type="Gene3D" id="2.130.10.10">
    <property type="entry name" value="YVTN repeat-like/Quinoprotein amine dehydrogenase"/>
    <property type="match status" value="1"/>
</dbReference>
<dbReference type="InterPro" id="IPR015943">
    <property type="entry name" value="WD40/YVTN_repeat-like_dom_sf"/>
</dbReference>
<proteinExistence type="predicted"/>
<keyword evidence="2" id="KW-1185">Reference proteome</keyword>
<protein>
    <submittedName>
        <fullName evidence="1">Uncharacterized protein</fullName>
    </submittedName>
</protein>
<evidence type="ECO:0000313" key="1">
    <source>
        <dbReference type="EMBL" id="CAG9311712.1"/>
    </source>
</evidence>
<dbReference type="Proteomes" id="UP001162131">
    <property type="component" value="Unassembled WGS sequence"/>
</dbReference>